<keyword evidence="4 10" id="KW-0436">Ligase</keyword>
<dbReference type="KEGG" id="cdes:C0J27_05440"/>
<dbReference type="Pfam" id="PF00587">
    <property type="entry name" value="tRNA-synt_2b"/>
    <property type="match status" value="1"/>
</dbReference>
<dbReference type="NCBIfam" id="TIGR00389">
    <property type="entry name" value="glyS_dimeric"/>
    <property type="match status" value="1"/>
</dbReference>
<dbReference type="InterPro" id="IPR027031">
    <property type="entry name" value="Gly-tRNA_synthase/POLG2"/>
</dbReference>
<dbReference type="Gene3D" id="3.30.930.10">
    <property type="entry name" value="Bira Bifunctional Protein, Domain 2"/>
    <property type="match status" value="1"/>
</dbReference>
<dbReference type="InterPro" id="IPR002315">
    <property type="entry name" value="tRNA-synt_gly"/>
</dbReference>
<gene>
    <name evidence="10" type="ORF">C0J27_05440</name>
</gene>
<dbReference type="Gene3D" id="3.40.50.800">
    <property type="entry name" value="Anticodon-binding domain"/>
    <property type="match status" value="1"/>
</dbReference>
<evidence type="ECO:0000256" key="6">
    <source>
        <dbReference type="ARBA" id="ARBA00022840"/>
    </source>
</evidence>
<evidence type="ECO:0000313" key="10">
    <source>
        <dbReference type="EMBL" id="AXK61145.1"/>
    </source>
</evidence>
<dbReference type="GO" id="GO:0015966">
    <property type="term" value="P:diadenosine tetraphosphate biosynthetic process"/>
    <property type="evidence" value="ECO:0007669"/>
    <property type="project" value="UniProtKB-ARBA"/>
</dbReference>
<dbReference type="AlphaFoldDB" id="A0A345ZCX8"/>
<keyword evidence="7" id="KW-0648">Protein biosynthesis</keyword>
<dbReference type="GO" id="GO:0005524">
    <property type="term" value="F:ATP binding"/>
    <property type="evidence" value="ECO:0007669"/>
    <property type="project" value="UniProtKB-KW"/>
</dbReference>
<dbReference type="NCBIfam" id="NF003211">
    <property type="entry name" value="PRK04173.1"/>
    <property type="match status" value="1"/>
</dbReference>
<dbReference type="EMBL" id="CP025544">
    <property type="protein sequence ID" value="AXK61145.1"/>
    <property type="molecule type" value="Genomic_DNA"/>
</dbReference>
<keyword evidence="11" id="KW-1185">Reference proteome</keyword>
<dbReference type="Pfam" id="PF03129">
    <property type="entry name" value="HGTP_anticodon"/>
    <property type="match status" value="1"/>
</dbReference>
<dbReference type="PANTHER" id="PTHR10745:SF8">
    <property type="entry name" value="DNA POLYMERASE SUBUNIT GAMMA-2, MITOCHONDRIAL"/>
    <property type="match status" value="1"/>
</dbReference>
<dbReference type="GO" id="GO:0006426">
    <property type="term" value="P:glycyl-tRNA aminoacylation"/>
    <property type="evidence" value="ECO:0007669"/>
    <property type="project" value="InterPro"/>
</dbReference>
<dbReference type="SUPFAM" id="SSF55681">
    <property type="entry name" value="Class II aaRS and biotin synthetases"/>
    <property type="match status" value="1"/>
</dbReference>
<dbReference type="CDD" id="cd00774">
    <property type="entry name" value="GlyRS-like_core"/>
    <property type="match status" value="1"/>
</dbReference>
<evidence type="ECO:0000256" key="1">
    <source>
        <dbReference type="ARBA" id="ARBA00008226"/>
    </source>
</evidence>
<dbReference type="PRINTS" id="PR01043">
    <property type="entry name" value="TRNASYNTHGLY"/>
</dbReference>
<sequence>MQKPTQATLDKIISLCKRKGFVFQTAEIYGGLNGVYDFGHLGFLLRENIKRAWRNSIENDLGEIYTLEGSLLGTQRMWEASGHIDNFHDPMVDCKNCKKRFRTDDGSIDLNKNCPDCGIKNWTEVRNFNLMFKTELGAVADGTAHAYLRPETAQTIFINFKNMMTTNRAKMPFGVAQIGKSFRNEITPKQFLFRLREFEQMELEWFCSQESAMENFEFWLAKRREFYRSLGLNMDRIRFHAHGKEELAHYSVCCTDIEYEFPFGFKELEGIAHRGTFDLTQHSKFSGKDLAVFDEATKTSHTPVVVETSVGVDRLFLTLLFDAYYEDEMDGETRVVLKFAPHIAPIKLAIFPLTKKLEEPALALFKTIKKTVPNIQFDVTGSIGKRYRRQDEIGTPFCITYDFDTEHDNCVTIRDRDSGKQDRIAITDIMSYLTEHGVINS</sequence>
<dbReference type="GO" id="GO:0005737">
    <property type="term" value="C:cytoplasm"/>
    <property type="evidence" value="ECO:0007669"/>
    <property type="project" value="InterPro"/>
</dbReference>
<evidence type="ECO:0000256" key="7">
    <source>
        <dbReference type="ARBA" id="ARBA00022917"/>
    </source>
</evidence>
<dbReference type="GO" id="GO:0004820">
    <property type="term" value="F:glycine-tRNA ligase activity"/>
    <property type="evidence" value="ECO:0007669"/>
    <property type="project" value="UniProtKB-EC"/>
</dbReference>
<dbReference type="EC" id="6.1.1.14" evidence="2"/>
<reference evidence="10 11" key="1">
    <citation type="submission" date="2017-12" db="EMBL/GenBank/DDBJ databases">
        <title>Chromulinavorax destructans is a abundant pathogen of dominant heterotrophic picoflagllates.</title>
        <authorList>
            <person name="Deeg C.M."/>
            <person name="Zimmer M."/>
            <person name="Suttle C.A."/>
        </authorList>
    </citation>
    <scope>NUCLEOTIDE SEQUENCE [LARGE SCALE GENOMIC DNA]</scope>
    <source>
        <strain evidence="10 11">SeV1</strain>
    </source>
</reference>
<dbReference type="Proteomes" id="UP000254834">
    <property type="component" value="Chromosome"/>
</dbReference>
<dbReference type="InterPro" id="IPR045864">
    <property type="entry name" value="aa-tRNA-synth_II/BPL/LPL"/>
</dbReference>
<dbReference type="GO" id="GO:0004081">
    <property type="term" value="F:bis(5'-nucleosyl)-tetraphosphatase (asymmetrical) activity"/>
    <property type="evidence" value="ECO:0007669"/>
    <property type="project" value="UniProtKB-ARBA"/>
</dbReference>
<keyword evidence="8" id="KW-0030">Aminoacyl-tRNA synthetase</keyword>
<dbReference type="PROSITE" id="PS50862">
    <property type="entry name" value="AA_TRNA_LIGASE_II"/>
    <property type="match status" value="1"/>
</dbReference>
<keyword evidence="5" id="KW-0547">Nucleotide-binding</keyword>
<keyword evidence="3" id="KW-0963">Cytoplasm</keyword>
<evidence type="ECO:0000256" key="4">
    <source>
        <dbReference type="ARBA" id="ARBA00022598"/>
    </source>
</evidence>
<protein>
    <recommendedName>
        <fullName evidence="2">glycine--tRNA ligase</fullName>
        <ecNumber evidence="2">6.1.1.14</ecNumber>
    </recommendedName>
</protein>
<evidence type="ECO:0000256" key="8">
    <source>
        <dbReference type="ARBA" id="ARBA00023146"/>
    </source>
</evidence>
<dbReference type="OrthoDB" id="9760853at2"/>
<dbReference type="FunFam" id="3.40.50.800:FF:000002">
    <property type="entry name" value="Glycine--tRNA ligase"/>
    <property type="match status" value="1"/>
</dbReference>
<evidence type="ECO:0000259" key="9">
    <source>
        <dbReference type="PROSITE" id="PS50862"/>
    </source>
</evidence>
<evidence type="ECO:0000256" key="5">
    <source>
        <dbReference type="ARBA" id="ARBA00022741"/>
    </source>
</evidence>
<organism evidence="10 11">
    <name type="scientific">Candidatus Chromulinivorax destructor</name>
    <dbReference type="NCBI Taxonomy" id="2066483"/>
    <lineage>
        <taxon>Bacteria</taxon>
        <taxon>Candidatus Babelota</taxon>
        <taxon>Candidatus Babeliae</taxon>
        <taxon>Candidatus Babeliales</taxon>
        <taxon>Candidatus Chromulinivoraceae</taxon>
        <taxon>Candidatus Chromulinivorax</taxon>
    </lineage>
</organism>
<name>A0A345ZCX8_9BACT</name>
<dbReference type="PANTHER" id="PTHR10745">
    <property type="entry name" value="GLYCYL-TRNA SYNTHETASE/DNA POLYMERASE SUBUNIT GAMMA-2"/>
    <property type="match status" value="1"/>
</dbReference>
<dbReference type="InterPro" id="IPR002314">
    <property type="entry name" value="aa-tRNA-synt_IIb"/>
</dbReference>
<evidence type="ECO:0000256" key="2">
    <source>
        <dbReference type="ARBA" id="ARBA00012829"/>
    </source>
</evidence>
<evidence type="ECO:0000313" key="11">
    <source>
        <dbReference type="Proteomes" id="UP000254834"/>
    </source>
</evidence>
<dbReference type="GO" id="GO:0070062">
    <property type="term" value="C:extracellular exosome"/>
    <property type="evidence" value="ECO:0007669"/>
    <property type="project" value="UniProtKB-ARBA"/>
</dbReference>
<proteinExistence type="inferred from homology"/>
<dbReference type="GO" id="GO:1990742">
    <property type="term" value="C:microvesicle"/>
    <property type="evidence" value="ECO:0007669"/>
    <property type="project" value="UniProtKB-ARBA"/>
</dbReference>
<accession>A0A345ZCX8</accession>
<dbReference type="SUPFAM" id="SSF52954">
    <property type="entry name" value="Class II aaRS ABD-related"/>
    <property type="match status" value="1"/>
</dbReference>
<comment type="similarity">
    <text evidence="1">Belongs to the class-II aminoacyl-tRNA synthetase family.</text>
</comment>
<evidence type="ECO:0000256" key="3">
    <source>
        <dbReference type="ARBA" id="ARBA00022490"/>
    </source>
</evidence>
<dbReference type="RefSeq" id="WP_115586160.1">
    <property type="nucleotide sequence ID" value="NZ_CP025544.1"/>
</dbReference>
<feature type="domain" description="Aminoacyl-transfer RNA synthetases class-II family profile" evidence="9">
    <location>
        <begin position="10"/>
        <end position="341"/>
    </location>
</feature>
<keyword evidence="6" id="KW-0067">ATP-binding</keyword>
<dbReference type="InterPro" id="IPR036621">
    <property type="entry name" value="Anticodon-bd_dom_sf"/>
</dbReference>
<dbReference type="InterPro" id="IPR004154">
    <property type="entry name" value="Anticodon-bd"/>
</dbReference>
<dbReference type="InterPro" id="IPR033731">
    <property type="entry name" value="GlyRS-like_core"/>
</dbReference>
<dbReference type="InterPro" id="IPR006195">
    <property type="entry name" value="aa-tRNA-synth_II"/>
</dbReference>